<dbReference type="SUPFAM" id="SSF53335">
    <property type="entry name" value="S-adenosyl-L-methionine-dependent methyltransferases"/>
    <property type="match status" value="1"/>
</dbReference>
<dbReference type="InterPro" id="IPR029063">
    <property type="entry name" value="SAM-dependent_MTases_sf"/>
</dbReference>
<keyword evidence="2" id="KW-0489">Methyltransferase</keyword>
<dbReference type="Proteomes" id="UP001143304">
    <property type="component" value="Unassembled WGS sequence"/>
</dbReference>
<accession>A0ABT3T4C4</accession>
<reference evidence="2" key="1">
    <citation type="submission" date="2019-02" db="EMBL/GenBank/DDBJ databases">
        <authorList>
            <person name="Li S.-H."/>
        </authorList>
    </citation>
    <scope>NUCLEOTIDE SEQUENCE</scope>
    <source>
        <strain evidence="2">IMCC11814</strain>
    </source>
</reference>
<dbReference type="InterPro" id="IPR052356">
    <property type="entry name" value="Thiol_S-MT"/>
</dbReference>
<evidence type="ECO:0000313" key="3">
    <source>
        <dbReference type="Proteomes" id="UP001143304"/>
    </source>
</evidence>
<feature type="domain" description="Methyltransferase type 11" evidence="1">
    <location>
        <begin position="38"/>
        <end position="134"/>
    </location>
</feature>
<comment type="caution">
    <text evidence="2">The sequence shown here is derived from an EMBL/GenBank/DDBJ whole genome shotgun (WGS) entry which is preliminary data.</text>
</comment>
<protein>
    <submittedName>
        <fullName evidence="2">Class I SAM-dependent methyltransferase</fullName>
    </submittedName>
</protein>
<proteinExistence type="predicted"/>
<dbReference type="EMBL" id="SHNO01000001">
    <property type="protein sequence ID" value="MCX2977122.1"/>
    <property type="molecule type" value="Genomic_DNA"/>
</dbReference>
<dbReference type="PANTHER" id="PTHR45036:SF1">
    <property type="entry name" value="METHYLTRANSFERASE LIKE 7A"/>
    <property type="match status" value="1"/>
</dbReference>
<dbReference type="Gene3D" id="3.40.50.150">
    <property type="entry name" value="Vaccinia Virus protein VP39"/>
    <property type="match status" value="1"/>
</dbReference>
<keyword evidence="3" id="KW-1185">Reference proteome</keyword>
<keyword evidence="2" id="KW-0808">Transferase</keyword>
<dbReference type="PANTHER" id="PTHR45036">
    <property type="entry name" value="METHYLTRANSFERASE LIKE 7B"/>
    <property type="match status" value="1"/>
</dbReference>
<dbReference type="GO" id="GO:0032259">
    <property type="term" value="P:methylation"/>
    <property type="evidence" value="ECO:0007669"/>
    <property type="project" value="UniProtKB-KW"/>
</dbReference>
<evidence type="ECO:0000313" key="2">
    <source>
        <dbReference type="EMBL" id="MCX2977122.1"/>
    </source>
</evidence>
<dbReference type="CDD" id="cd02440">
    <property type="entry name" value="AdoMet_MTases"/>
    <property type="match status" value="1"/>
</dbReference>
<dbReference type="GO" id="GO:0008168">
    <property type="term" value="F:methyltransferase activity"/>
    <property type="evidence" value="ECO:0007669"/>
    <property type="project" value="UniProtKB-KW"/>
</dbReference>
<dbReference type="Pfam" id="PF08241">
    <property type="entry name" value="Methyltransf_11"/>
    <property type="match status" value="1"/>
</dbReference>
<name>A0ABT3T4C4_9GAMM</name>
<dbReference type="RefSeq" id="WP_279248851.1">
    <property type="nucleotide sequence ID" value="NZ_SHNO01000001.1"/>
</dbReference>
<sequence length="206" mass="23311">MSFYENRILPPMIRIACGNDAIARQRRLVVPEAEGRVLEIGMGPGLNIPFYNPDKVEKVWGLEPNTGMRKQAQPNLKAARFPVEWLDLPGEQIPLEDNSVDTVLLTYTLCTIPDWRLALEGMRRVLKPSGRLIFCEHGRAPDPGVRKWQNRLNGAWRKMAGGCNINRPITEYIESGGFIIGKVDTEYIRKTPRIVGYTYRGYAAIA</sequence>
<gene>
    <name evidence="2" type="ORF">EYC82_07110</name>
</gene>
<organism evidence="2 3">
    <name type="scientific">Candidatus Marimicrobium litorale</name>
    <dbReference type="NCBI Taxonomy" id="2518991"/>
    <lineage>
        <taxon>Bacteria</taxon>
        <taxon>Pseudomonadati</taxon>
        <taxon>Pseudomonadota</taxon>
        <taxon>Gammaproteobacteria</taxon>
        <taxon>Cellvibrionales</taxon>
        <taxon>Halieaceae</taxon>
        <taxon>Marimicrobium</taxon>
    </lineage>
</organism>
<evidence type="ECO:0000259" key="1">
    <source>
        <dbReference type="Pfam" id="PF08241"/>
    </source>
</evidence>
<dbReference type="InterPro" id="IPR013216">
    <property type="entry name" value="Methyltransf_11"/>
</dbReference>